<keyword evidence="5" id="KW-1185">Reference proteome</keyword>
<dbReference type="Pfam" id="PF01546">
    <property type="entry name" value="Peptidase_M20"/>
    <property type="match status" value="1"/>
</dbReference>
<dbReference type="InterPro" id="IPR011650">
    <property type="entry name" value="Peptidase_M20_dimer"/>
</dbReference>
<dbReference type="Gene3D" id="3.30.70.360">
    <property type="match status" value="1"/>
</dbReference>
<protein>
    <submittedName>
        <fullName evidence="4">M20 family metallopeptidase</fullName>
    </submittedName>
</protein>
<proteinExistence type="predicted"/>
<dbReference type="PIRSF" id="PIRSF037238">
    <property type="entry name" value="Carboxypeptidase_G2"/>
    <property type="match status" value="1"/>
</dbReference>
<dbReference type="Gene3D" id="3.40.630.10">
    <property type="entry name" value="Zn peptidases"/>
    <property type="match status" value="1"/>
</dbReference>
<keyword evidence="2" id="KW-0378">Hydrolase</keyword>
<dbReference type="PANTHER" id="PTHR43808">
    <property type="entry name" value="ACETYLORNITHINE DEACETYLASE"/>
    <property type="match status" value="1"/>
</dbReference>
<evidence type="ECO:0000256" key="2">
    <source>
        <dbReference type="ARBA" id="ARBA00022801"/>
    </source>
</evidence>
<comment type="caution">
    <text evidence="4">The sequence shown here is derived from an EMBL/GenBank/DDBJ whole genome shotgun (WGS) entry which is preliminary data.</text>
</comment>
<reference evidence="5" key="1">
    <citation type="journal article" date="2019" name="Int. J. Syst. Evol. Microbiol.">
        <title>The Global Catalogue of Microorganisms (GCM) 10K type strain sequencing project: providing services to taxonomists for standard genome sequencing and annotation.</title>
        <authorList>
            <consortium name="The Broad Institute Genomics Platform"/>
            <consortium name="The Broad Institute Genome Sequencing Center for Infectious Disease"/>
            <person name="Wu L."/>
            <person name="Ma J."/>
        </authorList>
    </citation>
    <scope>NUCLEOTIDE SEQUENCE [LARGE SCALE GENOMIC DNA]</scope>
    <source>
        <strain evidence="5">JCM 15478</strain>
    </source>
</reference>
<sequence>MTTPAAALAEAAREALPALTEDLRRLVHLDTPSDDKALLDAGLDAIRGWLRERLGEPDEETRHEGGVHGDVLEALYGGAAPGTVLVVCHYDTVWPAGTPEEWPFSVDEDGRATGPGLFDMKTGLAQAVWAVALLDQLGLPRPAVRFLINGDEEIGSPASRPYIERASEGALATFICEASHHGALKTARKGVGLFEVEVTGVEAHAGLDPDAGASAIHALAELVPVIAGAGDRDRGTTLNVGLISGGTGRNVVAGRALCGIDVRVAEPGEMARVDAVLSGLTASDPRVKVSVTGAWNRPPMVPTPASRQVFALAQEVGAELGVTVEEVGVGGASDGNFVSALGRPVLDGLGAVGDGAHARHEHILLGHVPERTALTAGLLHALGVAGTD</sequence>
<evidence type="ECO:0000259" key="3">
    <source>
        <dbReference type="Pfam" id="PF07687"/>
    </source>
</evidence>
<dbReference type="Pfam" id="PF07687">
    <property type="entry name" value="M20_dimer"/>
    <property type="match status" value="1"/>
</dbReference>
<dbReference type="RefSeq" id="WP_344533013.1">
    <property type="nucleotide sequence ID" value="NZ_BAAAPE010000015.1"/>
</dbReference>
<dbReference type="InterPro" id="IPR050072">
    <property type="entry name" value="Peptidase_M20A"/>
</dbReference>
<dbReference type="InterPro" id="IPR017150">
    <property type="entry name" value="Pept_M20_glutamate_carboxypep"/>
</dbReference>
<evidence type="ECO:0000313" key="4">
    <source>
        <dbReference type="EMBL" id="GAA2094680.1"/>
    </source>
</evidence>
<evidence type="ECO:0000313" key="5">
    <source>
        <dbReference type="Proteomes" id="UP001500016"/>
    </source>
</evidence>
<dbReference type="SUPFAM" id="SSF55031">
    <property type="entry name" value="Bacterial exopeptidase dimerisation domain"/>
    <property type="match status" value="1"/>
</dbReference>
<dbReference type="PANTHER" id="PTHR43808:SF9">
    <property type="entry name" value="BLL0789 PROTEIN"/>
    <property type="match status" value="1"/>
</dbReference>
<dbReference type="InterPro" id="IPR036264">
    <property type="entry name" value="Bact_exopeptidase_dim_dom"/>
</dbReference>
<dbReference type="CDD" id="cd03885">
    <property type="entry name" value="M20_CPDG2"/>
    <property type="match status" value="1"/>
</dbReference>
<gene>
    <name evidence="4" type="ORF">GCM10009801_63000</name>
</gene>
<dbReference type="EMBL" id="BAAAPE010000015">
    <property type="protein sequence ID" value="GAA2094680.1"/>
    <property type="molecule type" value="Genomic_DNA"/>
</dbReference>
<dbReference type="SUPFAM" id="SSF53187">
    <property type="entry name" value="Zn-dependent exopeptidases"/>
    <property type="match status" value="1"/>
</dbReference>
<feature type="domain" description="Peptidase M20 dimerisation" evidence="3">
    <location>
        <begin position="186"/>
        <end position="268"/>
    </location>
</feature>
<evidence type="ECO:0000256" key="1">
    <source>
        <dbReference type="ARBA" id="ARBA00022723"/>
    </source>
</evidence>
<organism evidence="4 5">
    <name type="scientific">Streptomyces albiaxialis</name>
    <dbReference type="NCBI Taxonomy" id="329523"/>
    <lineage>
        <taxon>Bacteria</taxon>
        <taxon>Bacillati</taxon>
        <taxon>Actinomycetota</taxon>
        <taxon>Actinomycetes</taxon>
        <taxon>Kitasatosporales</taxon>
        <taxon>Streptomycetaceae</taxon>
        <taxon>Streptomyces</taxon>
    </lineage>
</organism>
<accession>A0ABP5IAU0</accession>
<name>A0ABP5IAU0_9ACTN</name>
<dbReference type="InterPro" id="IPR002933">
    <property type="entry name" value="Peptidase_M20"/>
</dbReference>
<dbReference type="Proteomes" id="UP001500016">
    <property type="component" value="Unassembled WGS sequence"/>
</dbReference>
<keyword evidence="1" id="KW-0479">Metal-binding</keyword>